<dbReference type="RefSeq" id="XP_002621718.1">
    <property type="nucleotide sequence ID" value="XM_002621672.1"/>
</dbReference>
<protein>
    <submittedName>
        <fullName evidence="1">Uncharacterized protein</fullName>
    </submittedName>
</protein>
<accession>A0A179UZY0</accession>
<dbReference type="EMBL" id="GG657468">
    <property type="protein sequence ID" value="OAT12611.1"/>
    <property type="molecule type" value="Genomic_DNA"/>
</dbReference>
<dbReference type="KEGG" id="bgh:BDBG_07936"/>
<reference evidence="2" key="1">
    <citation type="journal article" date="2015" name="PLoS Genet.">
        <title>The dynamic genome and transcriptome of the human fungal pathogen Blastomyces and close relative Emmonsia.</title>
        <authorList>
            <person name="Munoz J.F."/>
            <person name="Gauthier G.M."/>
            <person name="Desjardins C.A."/>
            <person name="Gallo J.E."/>
            <person name="Holder J."/>
            <person name="Sullivan T.D."/>
            <person name="Marty A.J."/>
            <person name="Carmen J.C."/>
            <person name="Chen Z."/>
            <person name="Ding L."/>
            <person name="Gujja S."/>
            <person name="Magrini V."/>
            <person name="Misas E."/>
            <person name="Mitreva M."/>
            <person name="Priest M."/>
            <person name="Saif S."/>
            <person name="Whiston E.A."/>
            <person name="Young S."/>
            <person name="Zeng Q."/>
            <person name="Goldman W.E."/>
            <person name="Mardis E.R."/>
            <person name="Taylor J.W."/>
            <person name="McEwen J.G."/>
            <person name="Clay O.K."/>
            <person name="Klein B.S."/>
            <person name="Cuomo C.A."/>
        </authorList>
    </citation>
    <scope>NUCLEOTIDE SEQUENCE [LARGE SCALE GENOMIC DNA]</scope>
    <source>
        <strain evidence="2">SLH14081</strain>
    </source>
</reference>
<organism evidence="1 2">
    <name type="scientific">Blastomyces gilchristii (strain SLH14081)</name>
    <name type="common">Blastomyces dermatitidis</name>
    <dbReference type="NCBI Taxonomy" id="559298"/>
    <lineage>
        <taxon>Eukaryota</taxon>
        <taxon>Fungi</taxon>
        <taxon>Dikarya</taxon>
        <taxon>Ascomycota</taxon>
        <taxon>Pezizomycotina</taxon>
        <taxon>Eurotiomycetes</taxon>
        <taxon>Eurotiomycetidae</taxon>
        <taxon>Onygenales</taxon>
        <taxon>Ajellomycetaceae</taxon>
        <taxon>Blastomyces</taxon>
    </lineage>
</organism>
<evidence type="ECO:0000313" key="2">
    <source>
        <dbReference type="Proteomes" id="UP000002038"/>
    </source>
</evidence>
<proteinExistence type="predicted"/>
<evidence type="ECO:0000313" key="1">
    <source>
        <dbReference type="EMBL" id="OAT12611.1"/>
    </source>
</evidence>
<dbReference type="Proteomes" id="UP000002038">
    <property type="component" value="Unassembled WGS sequence"/>
</dbReference>
<dbReference type="VEuPathDB" id="FungiDB:BDBG_07936"/>
<dbReference type="GeneID" id="8502039"/>
<keyword evidence="2" id="KW-1185">Reference proteome</keyword>
<dbReference type="AlphaFoldDB" id="A0A179UZY0"/>
<name>A0A179UZY0_BLAGS</name>
<gene>
    <name evidence="1" type="ORF">BDBG_07936</name>
</gene>
<sequence>MPNCTVGMRSRDNLLKLGDKVPVEDRQSQTTTEDLRLHQETLRASVHRLPQHWRDACDIQTKSARHEGLENANEQASVADSRSRARRDCYILLEALKCEDQRLDSVCALLCMAWKSGRHQPPNSGRGSR</sequence>